<evidence type="ECO:0000259" key="2">
    <source>
        <dbReference type="PROSITE" id="PS50110"/>
    </source>
</evidence>
<dbReference type="Gene3D" id="3.40.50.2300">
    <property type="match status" value="1"/>
</dbReference>
<dbReference type="AlphaFoldDB" id="A0A3D8Y273"/>
<comment type="caution">
    <text evidence="3">The sequence shown here is derived from an EMBL/GenBank/DDBJ whole genome shotgun (WGS) entry which is preliminary data.</text>
</comment>
<organism evidence="3 4">
    <name type="scientific">Dyadobacter luteus</name>
    <dbReference type="NCBI Taxonomy" id="2259619"/>
    <lineage>
        <taxon>Bacteria</taxon>
        <taxon>Pseudomonadati</taxon>
        <taxon>Bacteroidota</taxon>
        <taxon>Cytophagia</taxon>
        <taxon>Cytophagales</taxon>
        <taxon>Spirosomataceae</taxon>
        <taxon>Dyadobacter</taxon>
    </lineage>
</organism>
<proteinExistence type="predicted"/>
<dbReference type="InterPro" id="IPR011006">
    <property type="entry name" value="CheY-like_superfamily"/>
</dbReference>
<dbReference type="OrthoDB" id="952767at2"/>
<dbReference type="EMBL" id="QNUL01000050">
    <property type="protein sequence ID" value="REA55185.1"/>
    <property type="molecule type" value="Genomic_DNA"/>
</dbReference>
<dbReference type="Proteomes" id="UP000256373">
    <property type="component" value="Unassembled WGS sequence"/>
</dbReference>
<dbReference type="Pfam" id="PF00072">
    <property type="entry name" value="Response_reg"/>
    <property type="match status" value="1"/>
</dbReference>
<dbReference type="GO" id="GO:0000160">
    <property type="term" value="P:phosphorelay signal transduction system"/>
    <property type="evidence" value="ECO:0007669"/>
    <property type="project" value="InterPro"/>
</dbReference>
<evidence type="ECO:0000313" key="3">
    <source>
        <dbReference type="EMBL" id="REA55185.1"/>
    </source>
</evidence>
<evidence type="ECO:0000256" key="1">
    <source>
        <dbReference type="PROSITE-ProRule" id="PRU00169"/>
    </source>
</evidence>
<dbReference type="RefSeq" id="WP_115834374.1">
    <property type="nucleotide sequence ID" value="NZ_QNUL01000050.1"/>
</dbReference>
<protein>
    <submittedName>
        <fullName evidence="3">Response regulator</fullName>
    </submittedName>
</protein>
<reference evidence="3 4" key="1">
    <citation type="submission" date="2018-07" db="EMBL/GenBank/DDBJ databases">
        <title>Dyadobacter roseus sp. nov., isolated from rose rhizosphere soil.</title>
        <authorList>
            <person name="Chen L."/>
        </authorList>
    </citation>
    <scope>NUCLEOTIDE SEQUENCE [LARGE SCALE GENOMIC DNA]</scope>
    <source>
        <strain evidence="3 4">RS19</strain>
    </source>
</reference>
<gene>
    <name evidence="3" type="ORF">DSL64_28480</name>
</gene>
<accession>A0A3D8Y273</accession>
<dbReference type="PANTHER" id="PTHR44520">
    <property type="entry name" value="RESPONSE REGULATOR RCP1-RELATED"/>
    <property type="match status" value="1"/>
</dbReference>
<evidence type="ECO:0000313" key="4">
    <source>
        <dbReference type="Proteomes" id="UP000256373"/>
    </source>
</evidence>
<dbReference type="SMART" id="SM00448">
    <property type="entry name" value="REC"/>
    <property type="match status" value="1"/>
</dbReference>
<sequence length="134" mass="14679">MSNNITCRAIYIADDDSDDRFFVKNAINCEKINATIIEAENGLNLIDLLRTASHQVVLIVVDMNMPRLNGLETILQILQIPAAANVPVVILSTSPSDHLISDALEAGVAAVYKKPDSVQGFGELVRQWQITYAL</sequence>
<keyword evidence="4" id="KW-1185">Reference proteome</keyword>
<dbReference type="InterPro" id="IPR001789">
    <property type="entry name" value="Sig_transdc_resp-reg_receiver"/>
</dbReference>
<dbReference type="PANTHER" id="PTHR44520:SF2">
    <property type="entry name" value="RESPONSE REGULATOR RCP1"/>
    <property type="match status" value="1"/>
</dbReference>
<keyword evidence="1" id="KW-0597">Phosphoprotein</keyword>
<dbReference type="InterPro" id="IPR052893">
    <property type="entry name" value="TCS_response_regulator"/>
</dbReference>
<feature type="modified residue" description="4-aspartylphosphate" evidence="1">
    <location>
        <position position="62"/>
    </location>
</feature>
<dbReference type="SUPFAM" id="SSF52172">
    <property type="entry name" value="CheY-like"/>
    <property type="match status" value="1"/>
</dbReference>
<feature type="domain" description="Response regulatory" evidence="2">
    <location>
        <begin position="9"/>
        <end position="129"/>
    </location>
</feature>
<dbReference type="PROSITE" id="PS50110">
    <property type="entry name" value="RESPONSE_REGULATORY"/>
    <property type="match status" value="1"/>
</dbReference>
<name>A0A3D8Y273_9BACT</name>